<comment type="caution">
    <text evidence="9">The sequence shown here is derived from an EMBL/GenBank/DDBJ whole genome shotgun (WGS) entry which is preliminary data.</text>
</comment>
<accession>A0ABV1H9E7</accession>
<feature type="transmembrane region" description="Helical" evidence="8">
    <location>
        <begin position="41"/>
        <end position="63"/>
    </location>
</feature>
<keyword evidence="7 8" id="KW-0472">Membrane</keyword>
<keyword evidence="2" id="KW-0673">Quorum sensing</keyword>
<protein>
    <submittedName>
        <fullName evidence="9">Accessory gene regulator B family protein</fullName>
    </submittedName>
</protein>
<keyword evidence="10" id="KW-1185">Reference proteome</keyword>
<sequence length="145" mass="16397">MSKVAEKVADSLYRKDYISEEEKEIYSYGYEILIDNIGKTFLLLMVGAIIHQFVATLVFVVVFTTLRSYCGGYHASKTWQCNLLTVILWGIVIVGTYTEAIIKQCEALTIAIAVVSELVIYQCAPVEHQNKKLTNEKKRGTEDVH</sequence>
<name>A0ABV1H9E7_9FIRM</name>
<dbReference type="Proteomes" id="UP001454489">
    <property type="component" value="Unassembled WGS sequence"/>
</dbReference>
<evidence type="ECO:0000256" key="6">
    <source>
        <dbReference type="ARBA" id="ARBA00022989"/>
    </source>
</evidence>
<dbReference type="SMART" id="SM00793">
    <property type="entry name" value="AgrB"/>
    <property type="match status" value="1"/>
</dbReference>
<keyword evidence="6 8" id="KW-1133">Transmembrane helix</keyword>
<dbReference type="Pfam" id="PF04647">
    <property type="entry name" value="AgrB"/>
    <property type="match status" value="1"/>
</dbReference>
<evidence type="ECO:0000256" key="2">
    <source>
        <dbReference type="ARBA" id="ARBA00022654"/>
    </source>
</evidence>
<proteinExistence type="predicted"/>
<evidence type="ECO:0000256" key="5">
    <source>
        <dbReference type="ARBA" id="ARBA00022801"/>
    </source>
</evidence>
<evidence type="ECO:0000256" key="3">
    <source>
        <dbReference type="ARBA" id="ARBA00022670"/>
    </source>
</evidence>
<dbReference type="RefSeq" id="WP_353529306.1">
    <property type="nucleotide sequence ID" value="NZ_JBBMEX010000001.1"/>
</dbReference>
<feature type="transmembrane region" description="Helical" evidence="8">
    <location>
        <begin position="83"/>
        <end position="102"/>
    </location>
</feature>
<dbReference type="InterPro" id="IPR006741">
    <property type="entry name" value="AgrB"/>
</dbReference>
<organism evidence="9 10">
    <name type="scientific">Maccoyibacter intestinihominis</name>
    <dbReference type="NCBI Taxonomy" id="3133499"/>
    <lineage>
        <taxon>Bacteria</taxon>
        <taxon>Bacillati</taxon>
        <taxon>Bacillota</taxon>
        <taxon>Clostridia</taxon>
        <taxon>Lachnospirales</taxon>
        <taxon>Lachnospiraceae</taxon>
        <taxon>Maccoyibacter</taxon>
    </lineage>
</organism>
<evidence type="ECO:0000256" key="4">
    <source>
        <dbReference type="ARBA" id="ARBA00022692"/>
    </source>
</evidence>
<evidence type="ECO:0000256" key="1">
    <source>
        <dbReference type="ARBA" id="ARBA00022475"/>
    </source>
</evidence>
<keyword evidence="3" id="KW-0645">Protease</keyword>
<keyword evidence="5" id="KW-0378">Hydrolase</keyword>
<evidence type="ECO:0000256" key="8">
    <source>
        <dbReference type="SAM" id="Phobius"/>
    </source>
</evidence>
<keyword evidence="4 8" id="KW-0812">Transmembrane</keyword>
<dbReference type="EMBL" id="JBBMEX010000001">
    <property type="protein sequence ID" value="MEQ2556336.1"/>
    <property type="molecule type" value="Genomic_DNA"/>
</dbReference>
<gene>
    <name evidence="9" type="ORF">WMO43_00365</name>
</gene>
<keyword evidence="1" id="KW-1003">Cell membrane</keyword>
<evidence type="ECO:0000313" key="9">
    <source>
        <dbReference type="EMBL" id="MEQ2556336.1"/>
    </source>
</evidence>
<evidence type="ECO:0000256" key="7">
    <source>
        <dbReference type="ARBA" id="ARBA00023136"/>
    </source>
</evidence>
<evidence type="ECO:0000313" key="10">
    <source>
        <dbReference type="Proteomes" id="UP001454489"/>
    </source>
</evidence>
<reference evidence="9 10" key="1">
    <citation type="submission" date="2024-03" db="EMBL/GenBank/DDBJ databases">
        <title>Human intestinal bacterial collection.</title>
        <authorList>
            <person name="Pauvert C."/>
            <person name="Hitch T.C.A."/>
            <person name="Clavel T."/>
        </authorList>
    </citation>
    <scope>NUCLEOTIDE SEQUENCE [LARGE SCALE GENOMIC DNA]</scope>
    <source>
        <strain evidence="9 10">CLA-AA-H185</strain>
    </source>
</reference>